<dbReference type="AlphaFoldDB" id="A0A382NB40"/>
<dbReference type="EMBL" id="UINC01098338">
    <property type="protein sequence ID" value="SVC56781.1"/>
    <property type="molecule type" value="Genomic_DNA"/>
</dbReference>
<protein>
    <recommendedName>
        <fullName evidence="2">Carbohydrate kinase FGGY N-terminal domain-containing protein</fullName>
    </recommendedName>
</protein>
<feature type="non-terminal residue" evidence="1">
    <location>
        <position position="34"/>
    </location>
</feature>
<sequence length="34" mass="3714">MSENYLAFDLGASSGRAVVGAFDGERLTLDEEHR</sequence>
<proteinExistence type="predicted"/>
<gene>
    <name evidence="1" type="ORF">METZ01_LOCUS309635</name>
</gene>
<reference evidence="1" key="1">
    <citation type="submission" date="2018-05" db="EMBL/GenBank/DDBJ databases">
        <authorList>
            <person name="Lanie J.A."/>
            <person name="Ng W.-L."/>
            <person name="Kazmierczak K.M."/>
            <person name="Andrzejewski T.M."/>
            <person name="Davidsen T.M."/>
            <person name="Wayne K.J."/>
            <person name="Tettelin H."/>
            <person name="Glass J.I."/>
            <person name="Rusch D."/>
            <person name="Podicherti R."/>
            <person name="Tsui H.-C.T."/>
            <person name="Winkler M.E."/>
        </authorList>
    </citation>
    <scope>NUCLEOTIDE SEQUENCE</scope>
</reference>
<name>A0A382NB40_9ZZZZ</name>
<evidence type="ECO:0008006" key="2">
    <source>
        <dbReference type="Google" id="ProtNLM"/>
    </source>
</evidence>
<evidence type="ECO:0000313" key="1">
    <source>
        <dbReference type="EMBL" id="SVC56781.1"/>
    </source>
</evidence>
<organism evidence="1">
    <name type="scientific">marine metagenome</name>
    <dbReference type="NCBI Taxonomy" id="408172"/>
    <lineage>
        <taxon>unclassified sequences</taxon>
        <taxon>metagenomes</taxon>
        <taxon>ecological metagenomes</taxon>
    </lineage>
</organism>
<accession>A0A382NB40</accession>